<comment type="caution">
    <text evidence="4">The sequence shown here is derived from an EMBL/GenBank/DDBJ whole genome shotgun (WGS) entry which is preliminary data.</text>
</comment>
<gene>
    <name evidence="4" type="ORF">N0V87_000252</name>
</gene>
<dbReference type="Proteomes" id="UP001140562">
    <property type="component" value="Unassembled WGS sequence"/>
</dbReference>
<feature type="region of interest" description="Disordered" evidence="2">
    <location>
        <begin position="168"/>
        <end position="215"/>
    </location>
</feature>
<dbReference type="InterPro" id="IPR036085">
    <property type="entry name" value="PAZ_dom_sf"/>
</dbReference>
<dbReference type="InterPro" id="IPR036397">
    <property type="entry name" value="RNaseH_sf"/>
</dbReference>
<feature type="compositionally biased region" description="Low complexity" evidence="2">
    <location>
        <begin position="168"/>
        <end position="190"/>
    </location>
</feature>
<keyword evidence="1" id="KW-0175">Coiled coil</keyword>
<keyword evidence="5" id="KW-1185">Reference proteome</keyword>
<dbReference type="Pfam" id="PF02171">
    <property type="entry name" value="Piwi"/>
    <property type="match status" value="1"/>
</dbReference>
<dbReference type="SUPFAM" id="SSF53098">
    <property type="entry name" value="Ribonuclease H-like"/>
    <property type="match status" value="1"/>
</dbReference>
<dbReference type="Gene3D" id="2.170.260.10">
    <property type="entry name" value="paz domain"/>
    <property type="match status" value="1"/>
</dbReference>
<dbReference type="GO" id="GO:0003676">
    <property type="term" value="F:nucleic acid binding"/>
    <property type="evidence" value="ECO:0007669"/>
    <property type="project" value="InterPro"/>
</dbReference>
<accession>A0A9W9C4R7</accession>
<reference evidence="4" key="1">
    <citation type="submission" date="2022-10" db="EMBL/GenBank/DDBJ databases">
        <title>Tapping the CABI collections for fungal endophytes: first genome assemblies for Collariella, Neodidymelliopsis, Ascochyta clinopodiicola, Didymella pomorum, Didymosphaeria variabile, Neocosmospora piperis and Neocucurbitaria cava.</title>
        <authorList>
            <person name="Hill R."/>
        </authorList>
    </citation>
    <scope>NUCLEOTIDE SEQUENCE</scope>
    <source>
        <strain evidence="4">IMI 360193</strain>
    </source>
</reference>
<feature type="coiled-coil region" evidence="1">
    <location>
        <begin position="898"/>
        <end position="925"/>
    </location>
</feature>
<protein>
    <recommendedName>
        <fullName evidence="3">Piwi domain-containing protein</fullName>
    </recommendedName>
</protein>
<dbReference type="InterPro" id="IPR003165">
    <property type="entry name" value="Piwi"/>
</dbReference>
<evidence type="ECO:0000313" key="4">
    <source>
        <dbReference type="EMBL" id="KAJ4343486.1"/>
    </source>
</evidence>
<evidence type="ECO:0000259" key="3">
    <source>
        <dbReference type="PROSITE" id="PS50822"/>
    </source>
</evidence>
<dbReference type="OrthoDB" id="10252740at2759"/>
<feature type="compositionally biased region" description="Polar residues" evidence="2">
    <location>
        <begin position="199"/>
        <end position="209"/>
    </location>
</feature>
<dbReference type="SUPFAM" id="SSF101690">
    <property type="entry name" value="PAZ domain"/>
    <property type="match status" value="1"/>
</dbReference>
<dbReference type="SMART" id="SM00950">
    <property type="entry name" value="Piwi"/>
    <property type="match status" value="1"/>
</dbReference>
<dbReference type="PROSITE" id="PS50822">
    <property type="entry name" value="PIWI"/>
    <property type="match status" value="1"/>
</dbReference>
<evidence type="ECO:0000256" key="2">
    <source>
        <dbReference type="SAM" id="MobiDB-lite"/>
    </source>
</evidence>
<evidence type="ECO:0000256" key="1">
    <source>
        <dbReference type="SAM" id="Coils"/>
    </source>
</evidence>
<dbReference type="AlphaFoldDB" id="A0A9W9C4R7"/>
<dbReference type="EMBL" id="JAPEUV010000002">
    <property type="protein sequence ID" value="KAJ4343486.1"/>
    <property type="molecule type" value="Genomic_DNA"/>
</dbReference>
<dbReference type="PANTHER" id="PTHR22891">
    <property type="entry name" value="EUKARYOTIC TRANSLATION INITIATION FACTOR 2C"/>
    <property type="match status" value="1"/>
</dbReference>
<proteinExistence type="predicted"/>
<sequence length="1002" mass="111681">MIIIPVDDNDQLPPHYKKRLDDAKTLKTCVWCKTPNTKKHSVQDCPHAYPTDKYRGDLNIEIRNAGHGDFALAYIQQMQQDRYDRRDRLTPFNSGTQRDNLLKLPMGPAPTLAASTSAATATAMTFSPAPAVPPTVVNTSTTTGSTATTSPIIATSVPTAAVTAAAVTPPTTTSGATSAPAASTTSAPASRAQGAAITTVPSLTNTTHAASDPAPTGTTIPIAYYDENVQVPARQAAPVAKDIRRGGHSIKSRSDSKSKLTALQKLPLDFPWRTSFQHAQGEVYTNHYQISISPDLRLYKYTIESDLAGRNKRKIRALIKTAITSYSFLGDNEASFATDHFATVIAWKPLHSAIDTQHLQIQGDGNARGSAWQLQPDLRDEPNDVRVKFTYEGIVDVGSLLKHTDIDKDFAKADLEPTKHALNTAISKCFGETTSDMIQIGANKFFYKPGTSTLYGTGNNGARQSSVALCAMRGYYFTVKAGVHNVLLNINPCTSAFFNNVTVSSVMNDSLTFHTWEQEGALRGLRVRIMLDRGDPQADPAAFAHLNTPQARVKIIQSLGKPLHQEMFTDANGNTINVLTHLQTIAYPNRTIHYPSLPAVNLGSSYGPKWYAPEDLLIMPYQMYTSSKCPVLTLDPRMLLIPGHRFGHPTVQYSRGEVLNEASWNLKGKQFYRHQRKSFRFLTLVENGIHGQKLTKGLNTFEVFATNNYAVINRQSTRKVWLNDPKDPLAIERAITAYTSDVGAAPELVLLVLKMIDNVESMVVERIKDWVVINNFQTPENIIYYRDGVSEGQYISVRDKELPDILSAFTEAMKQLKSEHPKRKFSDKKPKLTAIVCAKRHHVRFYPKEGDETTRNGNCFAGTFVDDVVTSPFYADFYLQSHTPLQGTARPAHYFVLRNDMTRTVEELRQLAKTLRRNLRQTKHNQELQKAQSRIAQFGPIWNNNVRRAKTLQEQVQEVNDRKEVIDACCNGIMIEAKKEFYKNGNGKNPWKKSIAHTMFWM</sequence>
<organism evidence="4 5">
    <name type="scientific">Didymella glomerata</name>
    <dbReference type="NCBI Taxonomy" id="749621"/>
    <lineage>
        <taxon>Eukaryota</taxon>
        <taxon>Fungi</taxon>
        <taxon>Dikarya</taxon>
        <taxon>Ascomycota</taxon>
        <taxon>Pezizomycotina</taxon>
        <taxon>Dothideomycetes</taxon>
        <taxon>Pleosporomycetidae</taxon>
        <taxon>Pleosporales</taxon>
        <taxon>Pleosporineae</taxon>
        <taxon>Didymellaceae</taxon>
        <taxon>Didymella</taxon>
    </lineage>
</organism>
<dbReference type="InterPro" id="IPR012337">
    <property type="entry name" value="RNaseH-like_sf"/>
</dbReference>
<dbReference type="Gene3D" id="3.30.420.10">
    <property type="entry name" value="Ribonuclease H-like superfamily/Ribonuclease H"/>
    <property type="match status" value="1"/>
</dbReference>
<evidence type="ECO:0000313" key="5">
    <source>
        <dbReference type="Proteomes" id="UP001140562"/>
    </source>
</evidence>
<feature type="domain" description="Piwi" evidence="3">
    <location>
        <begin position="779"/>
        <end position="915"/>
    </location>
</feature>
<name>A0A9W9C4R7_9PLEO</name>